<name>A0A3S2XYB9_9BURK</name>
<evidence type="ECO:0000259" key="8">
    <source>
        <dbReference type="Pfam" id="PF17676"/>
    </source>
</evidence>
<keyword evidence="10" id="KW-1185">Reference proteome</keyword>
<dbReference type="PIRSF" id="PIRSF028757">
    <property type="entry name" value="LD-carboxypeptidase"/>
    <property type="match status" value="1"/>
</dbReference>
<feature type="active site" description="Nucleophile" evidence="6">
    <location>
        <position position="113"/>
    </location>
</feature>
<dbReference type="GO" id="GO:0004180">
    <property type="term" value="F:carboxypeptidase activity"/>
    <property type="evidence" value="ECO:0007669"/>
    <property type="project" value="UniProtKB-KW"/>
</dbReference>
<evidence type="ECO:0000313" key="9">
    <source>
        <dbReference type="EMBL" id="RVT87588.1"/>
    </source>
</evidence>
<dbReference type="InterPro" id="IPR027478">
    <property type="entry name" value="LdcA_N"/>
</dbReference>
<evidence type="ECO:0000256" key="3">
    <source>
        <dbReference type="ARBA" id="ARBA00022670"/>
    </source>
</evidence>
<proteinExistence type="inferred from homology"/>
<keyword evidence="4" id="KW-0378">Hydrolase</keyword>
<dbReference type="OrthoDB" id="9807329at2"/>
<dbReference type="Gene3D" id="3.50.30.60">
    <property type="entry name" value="LD-carboxypeptidase A C-terminal domain-like"/>
    <property type="match status" value="1"/>
</dbReference>
<dbReference type="Gene3D" id="3.40.50.10740">
    <property type="entry name" value="Class I glutamine amidotransferase-like"/>
    <property type="match status" value="1"/>
</dbReference>
<feature type="domain" description="LD-carboxypeptidase C-terminal" evidence="8">
    <location>
        <begin position="181"/>
        <end position="289"/>
    </location>
</feature>
<comment type="similarity">
    <text evidence="1">Belongs to the peptidase S66 family.</text>
</comment>
<dbReference type="PANTHER" id="PTHR30237">
    <property type="entry name" value="MURAMOYLTETRAPEPTIDE CARBOXYPEPTIDASE"/>
    <property type="match status" value="1"/>
</dbReference>
<feature type="active site" description="Charge relay system" evidence="6">
    <location>
        <position position="212"/>
    </location>
</feature>
<evidence type="ECO:0000256" key="6">
    <source>
        <dbReference type="PIRSR" id="PIRSR028757-1"/>
    </source>
</evidence>
<dbReference type="PANTHER" id="PTHR30237:SF2">
    <property type="entry name" value="MUREIN TETRAPEPTIDE CARBOXYPEPTIDASE"/>
    <property type="match status" value="1"/>
</dbReference>
<evidence type="ECO:0000256" key="2">
    <source>
        <dbReference type="ARBA" id="ARBA00022645"/>
    </source>
</evidence>
<evidence type="ECO:0000259" key="7">
    <source>
        <dbReference type="Pfam" id="PF02016"/>
    </source>
</evidence>
<feature type="active site" description="Charge relay system" evidence="6">
    <location>
        <position position="274"/>
    </location>
</feature>
<dbReference type="Pfam" id="PF17676">
    <property type="entry name" value="Peptidase_S66C"/>
    <property type="match status" value="1"/>
</dbReference>
<dbReference type="SUPFAM" id="SSF141986">
    <property type="entry name" value="LD-carboxypeptidase A C-terminal domain-like"/>
    <property type="match status" value="1"/>
</dbReference>
<gene>
    <name evidence="9" type="ORF">EOD73_00745</name>
</gene>
<protein>
    <submittedName>
        <fullName evidence="9">LD-carboxypeptidase</fullName>
    </submittedName>
</protein>
<sequence length="300" mass="31545">MTTPLIPALPPGACLGIVAPAGPPKPGVLERVAPLVQRLGFVSKRFPGCAGPAHLGHLAADDERRLQDLHAALADPEVHALLCLRGGYGCIRIADRVDLGLVGRAAKPLIGYSDITTLHGLWARAGLPAWHAPMPASDWVKDGGWPDAEHLAAALQRGVWAGDVQQAEGPAHPLDQGGVVEGRLLGGNLSVIVSGLHTPADPDWRGAVLFLEDVSEDPYRVDRYLTQLRLAGVLDAVAGFVLGGFSEADSADAVLADALAPLAKPVLAGWPAGHVQPHRALPLGLRVRLDVPARRLTWLD</sequence>
<feature type="domain" description="LD-carboxypeptidase N-terminal" evidence="7">
    <location>
        <begin position="16"/>
        <end position="132"/>
    </location>
</feature>
<keyword evidence="3" id="KW-0645">Protease</keyword>
<evidence type="ECO:0000256" key="4">
    <source>
        <dbReference type="ARBA" id="ARBA00022801"/>
    </source>
</evidence>
<reference evidence="9 10" key="1">
    <citation type="submission" date="2019-01" db="EMBL/GenBank/DDBJ databases">
        <authorList>
            <person name="Chen W.-M."/>
        </authorList>
    </citation>
    <scope>NUCLEOTIDE SEQUENCE [LARGE SCALE GENOMIC DNA]</scope>
    <source>
        <strain evidence="9 10">CCP-18</strain>
    </source>
</reference>
<dbReference type="InterPro" id="IPR040449">
    <property type="entry name" value="Peptidase_S66_N"/>
</dbReference>
<keyword evidence="5" id="KW-0720">Serine protease</keyword>
<dbReference type="SUPFAM" id="SSF52317">
    <property type="entry name" value="Class I glutamine amidotransferase-like"/>
    <property type="match status" value="1"/>
</dbReference>
<keyword evidence="2 9" id="KW-0121">Carboxypeptidase</keyword>
<dbReference type="AlphaFoldDB" id="A0A3S2XYB9"/>
<dbReference type="InterPro" id="IPR040921">
    <property type="entry name" value="Peptidase_S66C"/>
</dbReference>
<comment type="caution">
    <text evidence="9">The sequence shown here is derived from an EMBL/GenBank/DDBJ whole genome shotgun (WGS) entry which is preliminary data.</text>
</comment>
<dbReference type="Pfam" id="PF02016">
    <property type="entry name" value="Peptidase_S66"/>
    <property type="match status" value="1"/>
</dbReference>
<organism evidence="9 10">
    <name type="scientific">Inhella crocodyli</name>
    <dbReference type="NCBI Taxonomy" id="2499851"/>
    <lineage>
        <taxon>Bacteria</taxon>
        <taxon>Pseudomonadati</taxon>
        <taxon>Pseudomonadota</taxon>
        <taxon>Betaproteobacteria</taxon>
        <taxon>Burkholderiales</taxon>
        <taxon>Sphaerotilaceae</taxon>
        <taxon>Inhella</taxon>
    </lineage>
</organism>
<evidence type="ECO:0000256" key="1">
    <source>
        <dbReference type="ARBA" id="ARBA00010233"/>
    </source>
</evidence>
<dbReference type="EMBL" id="SACM01000001">
    <property type="protein sequence ID" value="RVT87588.1"/>
    <property type="molecule type" value="Genomic_DNA"/>
</dbReference>
<dbReference type="RefSeq" id="WP_127679903.1">
    <property type="nucleotide sequence ID" value="NZ_SACM01000001.1"/>
</dbReference>
<dbReference type="InterPro" id="IPR027461">
    <property type="entry name" value="Carboxypeptidase_A_C_sf"/>
</dbReference>
<evidence type="ECO:0000256" key="5">
    <source>
        <dbReference type="ARBA" id="ARBA00022825"/>
    </source>
</evidence>
<evidence type="ECO:0000313" key="10">
    <source>
        <dbReference type="Proteomes" id="UP000288587"/>
    </source>
</evidence>
<dbReference type="InterPro" id="IPR029062">
    <property type="entry name" value="Class_I_gatase-like"/>
</dbReference>
<dbReference type="CDD" id="cd07025">
    <property type="entry name" value="Peptidase_S66"/>
    <property type="match status" value="1"/>
</dbReference>
<dbReference type="Proteomes" id="UP000288587">
    <property type="component" value="Unassembled WGS sequence"/>
</dbReference>
<dbReference type="InterPro" id="IPR003507">
    <property type="entry name" value="S66_fam"/>
</dbReference>
<accession>A0A3S2XYB9</accession>
<dbReference type="GO" id="GO:0006508">
    <property type="term" value="P:proteolysis"/>
    <property type="evidence" value="ECO:0007669"/>
    <property type="project" value="UniProtKB-KW"/>
</dbReference>
<dbReference type="GO" id="GO:0008236">
    <property type="term" value="F:serine-type peptidase activity"/>
    <property type="evidence" value="ECO:0007669"/>
    <property type="project" value="UniProtKB-KW"/>
</dbReference>